<keyword evidence="2" id="KW-0285">Flavoprotein</keyword>
<dbReference type="PRINTS" id="PR00370">
    <property type="entry name" value="FMOXYGENASE"/>
</dbReference>
<comment type="similarity">
    <text evidence="1">Belongs to the FMO family.</text>
</comment>
<dbReference type="InterPro" id="IPR020946">
    <property type="entry name" value="Flavin_mOase-like"/>
</dbReference>
<dbReference type="Gene3D" id="3.50.50.60">
    <property type="entry name" value="FAD/NAD(P)-binding domain"/>
    <property type="match status" value="4"/>
</dbReference>
<evidence type="ECO:0000256" key="1">
    <source>
        <dbReference type="ARBA" id="ARBA00009183"/>
    </source>
</evidence>
<dbReference type="InterPro" id="IPR050346">
    <property type="entry name" value="FMO-like"/>
</dbReference>
<dbReference type="Pfam" id="PF00743">
    <property type="entry name" value="FMO-like"/>
    <property type="match status" value="1"/>
</dbReference>
<gene>
    <name evidence="6" type="ORF">LTR24_008706</name>
</gene>
<evidence type="ECO:0008006" key="8">
    <source>
        <dbReference type="Google" id="ProtNLM"/>
    </source>
</evidence>
<reference evidence="6 7" key="1">
    <citation type="submission" date="2023-08" db="EMBL/GenBank/DDBJ databases">
        <title>Black Yeasts Isolated from many extreme environments.</title>
        <authorList>
            <person name="Coleine C."/>
            <person name="Stajich J.E."/>
            <person name="Selbmann L."/>
        </authorList>
    </citation>
    <scope>NUCLEOTIDE SEQUENCE [LARGE SCALE GENOMIC DNA]</scope>
    <source>
        <strain evidence="6 7">CCFEE 5885</strain>
    </source>
</reference>
<dbReference type="SUPFAM" id="SSF51905">
    <property type="entry name" value="FAD/NAD(P)-binding domain"/>
    <property type="match status" value="1"/>
</dbReference>
<evidence type="ECO:0000256" key="2">
    <source>
        <dbReference type="ARBA" id="ARBA00022630"/>
    </source>
</evidence>
<name>A0ABR0K118_9EURO</name>
<dbReference type="Proteomes" id="UP001345013">
    <property type="component" value="Unassembled WGS sequence"/>
</dbReference>
<evidence type="ECO:0000313" key="7">
    <source>
        <dbReference type="Proteomes" id="UP001345013"/>
    </source>
</evidence>
<keyword evidence="5" id="KW-0560">Oxidoreductase</keyword>
<dbReference type="EMBL" id="JAVRRG010000159">
    <property type="protein sequence ID" value="KAK5080046.1"/>
    <property type="molecule type" value="Genomic_DNA"/>
</dbReference>
<protein>
    <recommendedName>
        <fullName evidence="8">Flavin-containing monooxygenase</fullName>
    </recommendedName>
</protein>
<keyword evidence="7" id="KW-1185">Reference proteome</keyword>
<dbReference type="InterPro" id="IPR036188">
    <property type="entry name" value="FAD/NAD-bd_sf"/>
</dbReference>
<dbReference type="PANTHER" id="PTHR23023">
    <property type="entry name" value="DIMETHYLANILINE MONOOXYGENASE"/>
    <property type="match status" value="1"/>
</dbReference>
<comment type="caution">
    <text evidence="6">The sequence shown here is derived from an EMBL/GenBank/DDBJ whole genome shotgun (WGS) entry which is preliminary data.</text>
</comment>
<proteinExistence type="inferred from homology"/>
<keyword evidence="4" id="KW-0521">NADP</keyword>
<organism evidence="6 7">
    <name type="scientific">Lithohypha guttulata</name>
    <dbReference type="NCBI Taxonomy" id="1690604"/>
    <lineage>
        <taxon>Eukaryota</taxon>
        <taxon>Fungi</taxon>
        <taxon>Dikarya</taxon>
        <taxon>Ascomycota</taxon>
        <taxon>Pezizomycotina</taxon>
        <taxon>Eurotiomycetes</taxon>
        <taxon>Chaetothyriomycetidae</taxon>
        <taxon>Chaetothyriales</taxon>
        <taxon>Trichomeriaceae</taxon>
        <taxon>Lithohypha</taxon>
    </lineage>
</organism>
<evidence type="ECO:0000256" key="5">
    <source>
        <dbReference type="ARBA" id="ARBA00023002"/>
    </source>
</evidence>
<evidence type="ECO:0000313" key="6">
    <source>
        <dbReference type="EMBL" id="KAK5080046.1"/>
    </source>
</evidence>
<evidence type="ECO:0000256" key="4">
    <source>
        <dbReference type="ARBA" id="ARBA00022857"/>
    </source>
</evidence>
<accession>A0ABR0K118</accession>
<dbReference type="InterPro" id="IPR000960">
    <property type="entry name" value="Flavin_mOase"/>
</dbReference>
<sequence length="563" mass="63494">MQQKDKVVVIGAGALGLIALKQFKEDGFDVTGYESRPYVGGLWKDSSDNTISVHATTIFNTSKFRAAISDFPFPETADVYPTAAQMHDYLCSYADHFDLRRHINVNTRVKQILRENDRWNLTVEDVTSGKISTHYFDRLCVATGSFYTPRWPKLEGLEKFAGNVLHSIDFHGNDAFKDQNVLIIGMHATAQDVTNAISNSARHVYLSHRHGLTLLPRFNPKGEAFDTNAALPFFMLQSWFEANMPSLWIWLLDKILGKVSNAAYPDLPEEWGLRPAPSIAIATPIMADTIWPYLQSGFAEPVAAVKQITDSKTVELTDGRILHDIDTIMYCTGYHFNLPDSLVPKTDDRLSSFDPYPDGPGTIPYLYYNTYPLSTDPAVRNSLAFFGQGAAVYPGFVQYELAAMAVSQVWQGNKSLPNLATMKQWHAEHTANRAALAKKYNAPPDGTFYTALLPFKYFAWINETAGTGLFENMGGKLNGMFNLKTWSLWWNDRELYKLLRAGIMSPTVFRVFEAGGRRSFGWDESKKRLRRDNEVYERAVRAKREELGLDVDTGKPVEAKKEL</sequence>
<evidence type="ECO:0000256" key="3">
    <source>
        <dbReference type="ARBA" id="ARBA00022827"/>
    </source>
</evidence>
<keyword evidence="3" id="KW-0274">FAD</keyword>